<proteinExistence type="predicted"/>
<dbReference type="PROSITE" id="PS00463">
    <property type="entry name" value="ZN2_CY6_FUNGAL_1"/>
    <property type="match status" value="1"/>
</dbReference>
<gene>
    <name evidence="3" type="ORF">G7Y89_g9293</name>
</gene>
<keyword evidence="4" id="KW-1185">Reference proteome</keyword>
<dbReference type="PANTHER" id="PTHR38791">
    <property type="entry name" value="ZN(II)2CYS6 TRANSCRIPTION FACTOR (EUROFUNG)-RELATED-RELATED"/>
    <property type="match status" value="1"/>
</dbReference>
<dbReference type="EMBL" id="JAAMPI010000753">
    <property type="protein sequence ID" value="KAF4628857.1"/>
    <property type="molecule type" value="Genomic_DNA"/>
</dbReference>
<accession>A0A8H4W083</accession>
<dbReference type="OrthoDB" id="5429770at2759"/>
<protein>
    <recommendedName>
        <fullName evidence="2">Zn(2)-C6 fungal-type domain-containing protein</fullName>
    </recommendedName>
</protein>
<reference evidence="3 4" key="1">
    <citation type="submission" date="2020-03" db="EMBL/GenBank/DDBJ databases">
        <title>Draft Genome Sequence of Cudoniella acicularis.</title>
        <authorList>
            <person name="Buettner E."/>
            <person name="Kellner H."/>
        </authorList>
    </citation>
    <scope>NUCLEOTIDE SEQUENCE [LARGE SCALE GENOMIC DNA]</scope>
    <source>
        <strain evidence="3 4">DSM 108380</strain>
    </source>
</reference>
<dbReference type="Pfam" id="PF00172">
    <property type="entry name" value="Zn_clus"/>
    <property type="match status" value="1"/>
</dbReference>
<keyword evidence="1" id="KW-0539">Nucleus</keyword>
<dbReference type="CDD" id="cd00067">
    <property type="entry name" value="GAL4"/>
    <property type="match status" value="1"/>
</dbReference>
<comment type="caution">
    <text evidence="3">The sequence shown here is derived from an EMBL/GenBank/DDBJ whole genome shotgun (WGS) entry which is preliminary data.</text>
</comment>
<evidence type="ECO:0000256" key="1">
    <source>
        <dbReference type="ARBA" id="ARBA00023242"/>
    </source>
</evidence>
<dbReference type="SMART" id="SM00066">
    <property type="entry name" value="GAL4"/>
    <property type="match status" value="1"/>
</dbReference>
<dbReference type="Gene3D" id="4.10.240.10">
    <property type="entry name" value="Zn(2)-C6 fungal-type DNA-binding domain"/>
    <property type="match status" value="1"/>
</dbReference>
<organism evidence="3 4">
    <name type="scientific">Cudoniella acicularis</name>
    <dbReference type="NCBI Taxonomy" id="354080"/>
    <lineage>
        <taxon>Eukaryota</taxon>
        <taxon>Fungi</taxon>
        <taxon>Dikarya</taxon>
        <taxon>Ascomycota</taxon>
        <taxon>Pezizomycotina</taxon>
        <taxon>Leotiomycetes</taxon>
        <taxon>Helotiales</taxon>
        <taxon>Tricladiaceae</taxon>
        <taxon>Cudoniella</taxon>
    </lineage>
</organism>
<dbReference type="AlphaFoldDB" id="A0A8H4W083"/>
<dbReference type="InterPro" id="IPR036864">
    <property type="entry name" value="Zn2-C6_fun-type_DNA-bd_sf"/>
</dbReference>
<evidence type="ECO:0000313" key="3">
    <source>
        <dbReference type="EMBL" id="KAF4628857.1"/>
    </source>
</evidence>
<sequence length="131" mass="15073">MVHTGQPSRGCAVCRRRKIKCDEKTPGCSYCVKTKQKCPGYGSQFDLVWRDQTVVAKKHVEQRIRATKDMRSQEDSAKRISLPEMRTRSGMYLSSLRPVPTPNSLDDPEDFALSFLFTVYAPPKYQSFRYT</sequence>
<evidence type="ECO:0000259" key="2">
    <source>
        <dbReference type="PROSITE" id="PS50048"/>
    </source>
</evidence>
<name>A0A8H4W083_9HELO</name>
<dbReference type="Proteomes" id="UP000566819">
    <property type="component" value="Unassembled WGS sequence"/>
</dbReference>
<evidence type="ECO:0000313" key="4">
    <source>
        <dbReference type="Proteomes" id="UP000566819"/>
    </source>
</evidence>
<dbReference type="InterPro" id="IPR001138">
    <property type="entry name" value="Zn2Cys6_DnaBD"/>
</dbReference>
<dbReference type="GO" id="GO:0008270">
    <property type="term" value="F:zinc ion binding"/>
    <property type="evidence" value="ECO:0007669"/>
    <property type="project" value="InterPro"/>
</dbReference>
<feature type="domain" description="Zn(2)-C6 fungal-type" evidence="2">
    <location>
        <begin position="10"/>
        <end position="38"/>
    </location>
</feature>
<dbReference type="PANTHER" id="PTHR38791:SF13">
    <property type="entry name" value="ZN(2)-C6 FUNGAL-TYPE DOMAIN-CONTAINING PROTEIN"/>
    <property type="match status" value="1"/>
</dbReference>
<dbReference type="InterPro" id="IPR053175">
    <property type="entry name" value="DHMBA_Reg_Transcription_Factor"/>
</dbReference>
<dbReference type="PROSITE" id="PS50048">
    <property type="entry name" value="ZN2_CY6_FUNGAL_2"/>
    <property type="match status" value="1"/>
</dbReference>
<dbReference type="SUPFAM" id="SSF57701">
    <property type="entry name" value="Zn2/Cys6 DNA-binding domain"/>
    <property type="match status" value="1"/>
</dbReference>
<dbReference type="GO" id="GO:0000981">
    <property type="term" value="F:DNA-binding transcription factor activity, RNA polymerase II-specific"/>
    <property type="evidence" value="ECO:0007669"/>
    <property type="project" value="InterPro"/>
</dbReference>